<dbReference type="InterPro" id="IPR050951">
    <property type="entry name" value="Retrovirus_Pol_polyprotein"/>
</dbReference>
<organism evidence="1 2">
    <name type="scientific">Acropora cervicornis</name>
    <name type="common">Staghorn coral</name>
    <dbReference type="NCBI Taxonomy" id="6130"/>
    <lineage>
        <taxon>Eukaryota</taxon>
        <taxon>Metazoa</taxon>
        <taxon>Cnidaria</taxon>
        <taxon>Anthozoa</taxon>
        <taxon>Hexacorallia</taxon>
        <taxon>Scleractinia</taxon>
        <taxon>Astrocoeniina</taxon>
        <taxon>Acroporidae</taxon>
        <taxon>Acropora</taxon>
    </lineage>
</organism>
<dbReference type="AlphaFoldDB" id="A0AAD9QDI7"/>
<reference evidence="1" key="1">
    <citation type="journal article" date="2023" name="G3 (Bethesda)">
        <title>Whole genome assembly and annotation of the endangered Caribbean coral Acropora cervicornis.</title>
        <authorList>
            <person name="Selwyn J.D."/>
            <person name="Vollmer S.V."/>
        </authorList>
    </citation>
    <scope>NUCLEOTIDE SEQUENCE</scope>
    <source>
        <strain evidence="1">K2</strain>
    </source>
</reference>
<keyword evidence="2" id="KW-1185">Reference proteome</keyword>
<proteinExistence type="predicted"/>
<dbReference type="Proteomes" id="UP001249851">
    <property type="component" value="Unassembled WGS sequence"/>
</dbReference>
<evidence type="ECO:0000313" key="2">
    <source>
        <dbReference type="Proteomes" id="UP001249851"/>
    </source>
</evidence>
<dbReference type="InterPro" id="IPR012337">
    <property type="entry name" value="RNaseH-like_sf"/>
</dbReference>
<gene>
    <name evidence="1" type="ORF">P5673_017921</name>
</gene>
<dbReference type="PANTHER" id="PTHR37984">
    <property type="entry name" value="PROTEIN CBG26694"/>
    <property type="match status" value="1"/>
</dbReference>
<comment type="caution">
    <text evidence="1">The sequence shown here is derived from an EMBL/GenBank/DDBJ whole genome shotgun (WGS) entry which is preliminary data.</text>
</comment>
<dbReference type="EMBL" id="JARQWQ010000040">
    <property type="protein sequence ID" value="KAK2559313.1"/>
    <property type="molecule type" value="Genomic_DNA"/>
</dbReference>
<reference evidence="1" key="2">
    <citation type="journal article" date="2023" name="Science">
        <title>Genomic signatures of disease resistance in endangered staghorn corals.</title>
        <authorList>
            <person name="Vollmer S.V."/>
            <person name="Selwyn J.D."/>
            <person name="Despard B.A."/>
            <person name="Roesel C.L."/>
        </authorList>
    </citation>
    <scope>NUCLEOTIDE SEQUENCE</scope>
    <source>
        <strain evidence="1">K2</strain>
    </source>
</reference>
<accession>A0AAD9QDI7</accession>
<evidence type="ECO:0008006" key="3">
    <source>
        <dbReference type="Google" id="ProtNLM"/>
    </source>
</evidence>
<evidence type="ECO:0000313" key="1">
    <source>
        <dbReference type="EMBL" id="KAK2559313.1"/>
    </source>
</evidence>
<dbReference type="SUPFAM" id="SSF53098">
    <property type="entry name" value="Ribonuclease H-like"/>
    <property type="match status" value="1"/>
</dbReference>
<protein>
    <recommendedName>
        <fullName evidence="3">Integrase catalytic domain-containing protein</fullName>
    </recommendedName>
</protein>
<dbReference type="PANTHER" id="PTHR37984:SF9">
    <property type="entry name" value="INTEGRASE CATALYTIC DOMAIN-CONTAINING PROTEIN"/>
    <property type="match status" value="1"/>
</dbReference>
<name>A0AAD9QDI7_ACRCE</name>
<sequence>MEDLMAQCVTCAKDQPMPKEPLMSASFPSCPWERIATDLFELNRKVYLIVTDYYSRWFEIKELRN</sequence>